<reference evidence="2" key="1">
    <citation type="journal article" date="2015" name="Nature">
        <title>Complex archaea that bridge the gap between prokaryotes and eukaryotes.</title>
        <authorList>
            <person name="Spang A."/>
            <person name="Saw J.H."/>
            <person name="Jorgensen S.L."/>
            <person name="Zaremba-Niedzwiedzka K."/>
            <person name="Martijn J."/>
            <person name="Lind A.E."/>
            <person name="van Eijk R."/>
            <person name="Schleper C."/>
            <person name="Guy L."/>
            <person name="Ettema T.J."/>
        </authorList>
    </citation>
    <scope>NUCLEOTIDE SEQUENCE</scope>
</reference>
<gene>
    <name evidence="2" type="ORF">LCGC14_2353280</name>
</gene>
<proteinExistence type="predicted"/>
<protein>
    <submittedName>
        <fullName evidence="2">Uncharacterized protein</fullName>
    </submittedName>
</protein>
<keyword evidence="1" id="KW-1133">Transmembrane helix</keyword>
<organism evidence="2">
    <name type="scientific">marine sediment metagenome</name>
    <dbReference type="NCBI Taxonomy" id="412755"/>
    <lineage>
        <taxon>unclassified sequences</taxon>
        <taxon>metagenomes</taxon>
        <taxon>ecological metagenomes</taxon>
    </lineage>
</organism>
<dbReference type="AlphaFoldDB" id="A0A0F9EL93"/>
<name>A0A0F9EL93_9ZZZZ</name>
<feature type="non-terminal residue" evidence="2">
    <location>
        <position position="104"/>
    </location>
</feature>
<keyword evidence="1" id="KW-0812">Transmembrane</keyword>
<comment type="caution">
    <text evidence="2">The sequence shown here is derived from an EMBL/GenBank/DDBJ whole genome shotgun (WGS) entry which is preliminary data.</text>
</comment>
<feature type="transmembrane region" description="Helical" evidence="1">
    <location>
        <begin position="20"/>
        <end position="40"/>
    </location>
</feature>
<accession>A0A0F9EL93</accession>
<evidence type="ECO:0000256" key="1">
    <source>
        <dbReference type="SAM" id="Phobius"/>
    </source>
</evidence>
<evidence type="ECO:0000313" key="2">
    <source>
        <dbReference type="EMBL" id="KKL45675.1"/>
    </source>
</evidence>
<keyword evidence="1" id="KW-0472">Membrane</keyword>
<dbReference type="EMBL" id="LAZR01034303">
    <property type="protein sequence ID" value="KKL45675.1"/>
    <property type="molecule type" value="Genomic_DNA"/>
</dbReference>
<sequence>MTHVSVCKHPFWMCLLKTVGIAALVGAGIATLVEAFMVRWSTYQKSSTPKHPGNIGGKQLPEEFGVTPLTGYRSWTVVNAGDGTGLALQSLHLGYIWKPGTNTA</sequence>